<evidence type="ECO:0000256" key="5">
    <source>
        <dbReference type="RuleBase" id="RU361193"/>
    </source>
</evidence>
<name>A0ABR1EMY2_NECAM</name>
<dbReference type="Pfam" id="PF00078">
    <property type="entry name" value="RVT_1"/>
    <property type="match status" value="1"/>
</dbReference>
<organism evidence="7 8">
    <name type="scientific">Necator americanus</name>
    <name type="common">Human hookworm</name>
    <dbReference type="NCBI Taxonomy" id="51031"/>
    <lineage>
        <taxon>Eukaryota</taxon>
        <taxon>Metazoa</taxon>
        <taxon>Ecdysozoa</taxon>
        <taxon>Nematoda</taxon>
        <taxon>Chromadorea</taxon>
        <taxon>Rhabditida</taxon>
        <taxon>Rhabditina</taxon>
        <taxon>Rhabditomorpha</taxon>
        <taxon>Strongyloidea</taxon>
        <taxon>Ancylostomatidae</taxon>
        <taxon>Bunostominae</taxon>
        <taxon>Necator</taxon>
    </lineage>
</organism>
<keyword evidence="4" id="KW-0325">Glycoprotein</keyword>
<dbReference type="PANTHER" id="PTHR45679:SF2">
    <property type="entry name" value="ER DEGRADATION-ENHANCING ALPHA-MANNOSIDASE-LIKE PROTEIN 3"/>
    <property type="match status" value="1"/>
</dbReference>
<dbReference type="SUPFAM" id="SSF56219">
    <property type="entry name" value="DNase I-like"/>
    <property type="match status" value="1"/>
</dbReference>
<comment type="similarity">
    <text evidence="2 5">Belongs to the glycosyl hydrolase 47 family.</text>
</comment>
<evidence type="ECO:0000259" key="6">
    <source>
        <dbReference type="PROSITE" id="PS50878"/>
    </source>
</evidence>
<evidence type="ECO:0000256" key="3">
    <source>
        <dbReference type="ARBA" id="ARBA00022824"/>
    </source>
</evidence>
<dbReference type="SUPFAM" id="SSF56672">
    <property type="entry name" value="DNA/RNA polymerases"/>
    <property type="match status" value="1"/>
</dbReference>
<sequence length="1470" mass="168923">MYKVLERIILDRLIKHREETTRDEQAGFRPGRSTIDQVFIVRRVIEIWQRRVPLPHPGRLLNALRADGVPGKFVRLLDDMNQRTTAAVRTPAGCTAPSEVVTGVRQGAVAGPFMFNFAIDDNMRRTVDQCPADIVLAPSGCPLADFEYADDVVIFAESSTKLQHVVNLVSELAAAYGLRLRPDKCKQMWISSRPRTGIRVDGHPKELVDEFCYLGCMLKNNGSYERDVQQRCAKATSAFYSLTKCLWSTPITNKVKLRVYLSAIRPIMMYGSETWAAPSTVMERLDCRERKLLRRPLGYFWPRVCHNEDLYAEIDVVYRRMTRGKQHFAPPSKVAKVNRLRFFGHILRRPADRLVQRVLRSLLEYGIATNGLILCKLSQKIEKVGQSCVQGRYTSAKMRVIASGHDISLPIKSSHLLAELVRGKNPSRLQWYNNRQLLKMAEDIGNRLLPAFNTSSGIPYSRVNLRYGMLDHLRKQKDTCTACGGTMLLEMAALSRLTGNGIYEEKARKAMDFLWGQRHRASDLMGTVLNVHSGDWVRRESGIGAGIDSYYEYCLKAYILLGDESFLERFDRHYDAIMRYVNKGPLFVDVHMHRPTVATRSFMDALLAFWPGLQVLKGDVRRAVEMHEMLFQVVQRHKFLPEAFTHDFQVHWAEHPIRPEFIESTYFLYRATRDPHYLEVAKQVMDSINDYVRVPCGFAGVKDVRTMSHEDRMDSFVLSETFKYLYMIFAEPGDLLFDPDNYVLTTEAHFLPLSIGAQPNDSPRRMFIRADDISSSSVTYIYANPFGANQRPTEADEAMEIRERTQSFLEELFDVQRRKPRHSAQCIMSSERLHDWSFSSTNAEHVKQLLQMGIQLHVREEGRMQLSHHSTNHIAKAHNLKVQLPEGNMESLATTIRFVTLNSRTLSNELQQAALSRLLRYLCVPFAALQETRMRDRPVISIENYTIYCGDADENKWRNLETLSRHAFVRLRDRKGRKLWVVSAHASTETPEDNTFYDELNALLSKIQNQEVVIVGIDANAKIRLQQQSEFYYLAERTSDNGDCLVDICEQTGLIIASTCERNHQLAWQGSTRSPREEQRKRKMRTFKLQLDYVLTRNIQYGCIMYYPAERTSNISGHRPVLLGFTVRFHNRNRVALHPKIDTANICEEQPNESEVLVCIQKTKNGKFGIVDRISAEMLEYLPPSGIREMTKIFLQRRSIWINDRIANSRYAIVIPLHKKLSVTDPRNYREISLLRIMHVLERIILDRLIKHREETTRDEQAAFLEFEAAFDSPHRGRLLNALRADGVPGKFVRLLDDMNERTTAAVRTPVGYATPFEPGTVDQCPADIVSTPSGCPLTDLEPADDVVIFTKSTTKLQHVVKLVSKLAAAYRLRLRLDKCKQIEVFSRRRTGIRVDGQPIELVDNFCYLGCMLKNNDNYEKDIQQRCAKTISAFNSLSNCLWSTPISKEVKLRVYLSAIRPIMIGQHRLQ</sequence>
<dbReference type="EMBL" id="JAVFWL010000006">
    <property type="protein sequence ID" value="KAK6763988.1"/>
    <property type="molecule type" value="Genomic_DNA"/>
</dbReference>
<comment type="subcellular location">
    <subcellularLocation>
        <location evidence="1">Endoplasmic reticulum</location>
    </subcellularLocation>
</comment>
<dbReference type="Gene3D" id="3.60.10.10">
    <property type="entry name" value="Endonuclease/exonuclease/phosphatase"/>
    <property type="match status" value="1"/>
</dbReference>
<dbReference type="EC" id="3.2.1.-" evidence="5"/>
<evidence type="ECO:0000256" key="1">
    <source>
        <dbReference type="ARBA" id="ARBA00004240"/>
    </source>
</evidence>
<dbReference type="InterPro" id="IPR000477">
    <property type="entry name" value="RT_dom"/>
</dbReference>
<dbReference type="Proteomes" id="UP001303046">
    <property type="component" value="Unassembled WGS sequence"/>
</dbReference>
<protein>
    <recommendedName>
        <fullName evidence="5">alpha-1,2-Mannosidase</fullName>
        <ecNumber evidence="5">3.2.1.-</ecNumber>
    </recommendedName>
</protein>
<keyword evidence="5" id="KW-0326">Glycosidase</keyword>
<dbReference type="PROSITE" id="PS50878">
    <property type="entry name" value="RT_POL"/>
    <property type="match status" value="1"/>
</dbReference>
<evidence type="ECO:0000256" key="2">
    <source>
        <dbReference type="ARBA" id="ARBA00007658"/>
    </source>
</evidence>
<dbReference type="Gene3D" id="1.50.10.10">
    <property type="match status" value="1"/>
</dbReference>
<dbReference type="Pfam" id="PF01532">
    <property type="entry name" value="Glyco_hydro_47"/>
    <property type="match status" value="1"/>
</dbReference>
<dbReference type="InterPro" id="IPR036026">
    <property type="entry name" value="Seven-hairpin_glycosidases"/>
</dbReference>
<dbReference type="SUPFAM" id="SSF48225">
    <property type="entry name" value="Seven-hairpin glycosidases"/>
    <property type="match status" value="1"/>
</dbReference>
<reference evidence="7 8" key="1">
    <citation type="submission" date="2023-08" db="EMBL/GenBank/DDBJ databases">
        <title>A Necator americanus chromosomal reference genome.</title>
        <authorList>
            <person name="Ilik V."/>
            <person name="Petrzelkova K.J."/>
            <person name="Pardy F."/>
            <person name="Fuh T."/>
            <person name="Niatou-Singa F.S."/>
            <person name="Gouil Q."/>
            <person name="Baker L."/>
            <person name="Ritchie M.E."/>
            <person name="Jex A.R."/>
            <person name="Gazzola D."/>
            <person name="Li H."/>
            <person name="Toshio Fujiwara R."/>
            <person name="Zhan B."/>
            <person name="Aroian R.V."/>
            <person name="Pafco B."/>
            <person name="Schwarz E.M."/>
        </authorList>
    </citation>
    <scope>NUCLEOTIDE SEQUENCE [LARGE SCALE GENOMIC DNA]</scope>
    <source>
        <strain evidence="7 8">Aroian</strain>
        <tissue evidence="7">Whole animal</tissue>
    </source>
</reference>
<dbReference type="InterPro" id="IPR012341">
    <property type="entry name" value="6hp_glycosidase-like_sf"/>
</dbReference>
<dbReference type="PRINTS" id="PR00747">
    <property type="entry name" value="GLYHDRLASE47"/>
</dbReference>
<evidence type="ECO:0000256" key="4">
    <source>
        <dbReference type="ARBA" id="ARBA00023180"/>
    </source>
</evidence>
<dbReference type="InterPro" id="IPR044674">
    <property type="entry name" value="EDEM1/2/3"/>
</dbReference>
<dbReference type="CDD" id="cd01650">
    <property type="entry name" value="RT_nLTR_like"/>
    <property type="match status" value="1"/>
</dbReference>
<dbReference type="PANTHER" id="PTHR45679">
    <property type="entry name" value="ER DEGRADATION-ENHANCING ALPHA-MANNOSIDASE-LIKE PROTEIN 2"/>
    <property type="match status" value="1"/>
</dbReference>
<dbReference type="InterPro" id="IPR043502">
    <property type="entry name" value="DNA/RNA_pol_sf"/>
</dbReference>
<evidence type="ECO:0000313" key="8">
    <source>
        <dbReference type="Proteomes" id="UP001303046"/>
    </source>
</evidence>
<keyword evidence="5" id="KW-0378">Hydrolase</keyword>
<comment type="caution">
    <text evidence="7">The sequence shown here is derived from an EMBL/GenBank/DDBJ whole genome shotgun (WGS) entry which is preliminary data.</text>
</comment>
<keyword evidence="3" id="KW-0256">Endoplasmic reticulum</keyword>
<keyword evidence="8" id="KW-1185">Reference proteome</keyword>
<accession>A0ABR1EMY2</accession>
<gene>
    <name evidence="7" type="primary">Necator_chrX.g24516</name>
    <name evidence="7" type="ORF">RB195_024351</name>
</gene>
<proteinExistence type="inferred from homology"/>
<dbReference type="InterPro" id="IPR036691">
    <property type="entry name" value="Endo/exonu/phosph_ase_sf"/>
</dbReference>
<dbReference type="InterPro" id="IPR001382">
    <property type="entry name" value="Glyco_hydro_47"/>
</dbReference>
<feature type="domain" description="Reverse transcriptase" evidence="6">
    <location>
        <begin position="1"/>
        <end position="218"/>
    </location>
</feature>
<evidence type="ECO:0000313" key="7">
    <source>
        <dbReference type="EMBL" id="KAK6763988.1"/>
    </source>
</evidence>